<dbReference type="Gene3D" id="2.170.130.10">
    <property type="entry name" value="TonB-dependent receptor, plug domain"/>
    <property type="match status" value="1"/>
</dbReference>
<evidence type="ECO:0000313" key="5">
    <source>
        <dbReference type="EMBL" id="UOQ69799.1"/>
    </source>
</evidence>
<evidence type="ECO:0000256" key="1">
    <source>
        <dbReference type="ARBA" id="ARBA00022729"/>
    </source>
</evidence>
<dbReference type="Gene3D" id="2.60.40.1120">
    <property type="entry name" value="Carboxypeptidase-like, regulatory domain"/>
    <property type="match status" value="1"/>
</dbReference>
<dbReference type="RefSeq" id="WP_245127647.1">
    <property type="nucleotide sequence ID" value="NZ_CP095068.1"/>
</dbReference>
<keyword evidence="1 3" id="KW-0732">Signal</keyword>
<keyword evidence="5" id="KW-0614">Plasmid</keyword>
<feature type="signal peptide" evidence="3">
    <location>
        <begin position="1"/>
        <end position="24"/>
    </location>
</feature>
<keyword evidence="2" id="KW-0812">Transmembrane</keyword>
<dbReference type="InterPro" id="IPR012910">
    <property type="entry name" value="Plug_dom"/>
</dbReference>
<keyword evidence="5" id="KW-0675">Receptor</keyword>
<comment type="subcellular location">
    <subcellularLocation>
        <location evidence="2">Cell outer membrane</location>
        <topology evidence="2">Multi-pass membrane protein</topology>
    </subcellularLocation>
</comment>
<reference evidence="5" key="1">
    <citation type="submission" date="2022-04" db="EMBL/GenBank/DDBJ databases">
        <title>Hymenobacter sp. isolated from the air.</title>
        <authorList>
            <person name="Won M."/>
            <person name="Lee C.-M."/>
            <person name="Woen H.-Y."/>
            <person name="Kwon S.-W."/>
        </authorList>
    </citation>
    <scope>NUCLEOTIDE SEQUENCE</scope>
    <source>
        <strain evidence="5">5420S-77</strain>
        <plasmid evidence="5">unnamed7</plasmid>
    </source>
</reference>
<dbReference type="Proteomes" id="UP000830401">
    <property type="component" value="Plasmid unnamed7"/>
</dbReference>
<keyword evidence="2" id="KW-1134">Transmembrane beta strand</keyword>
<organism evidence="5 6">
    <name type="scientific">Hymenobacter volaticus</name>
    <dbReference type="NCBI Taxonomy" id="2932254"/>
    <lineage>
        <taxon>Bacteria</taxon>
        <taxon>Pseudomonadati</taxon>
        <taxon>Bacteroidota</taxon>
        <taxon>Cytophagia</taxon>
        <taxon>Cytophagales</taxon>
        <taxon>Hymenobacteraceae</taxon>
        <taxon>Hymenobacter</taxon>
    </lineage>
</organism>
<feature type="chain" id="PRO_5046800229" evidence="3">
    <location>
        <begin position="25"/>
        <end position="1081"/>
    </location>
</feature>
<dbReference type="SUPFAM" id="SSF56935">
    <property type="entry name" value="Porins"/>
    <property type="match status" value="1"/>
</dbReference>
<dbReference type="InterPro" id="IPR023996">
    <property type="entry name" value="TonB-dep_OMP_SusC/RagA"/>
</dbReference>
<proteinExistence type="inferred from homology"/>
<keyword evidence="6" id="KW-1185">Reference proteome</keyword>
<evidence type="ECO:0000256" key="2">
    <source>
        <dbReference type="PROSITE-ProRule" id="PRU01360"/>
    </source>
</evidence>
<feature type="domain" description="TonB-dependent receptor plug" evidence="4">
    <location>
        <begin position="151"/>
        <end position="250"/>
    </location>
</feature>
<dbReference type="Pfam" id="PF13715">
    <property type="entry name" value="CarbopepD_reg_2"/>
    <property type="match status" value="1"/>
</dbReference>
<dbReference type="EMBL" id="CP095068">
    <property type="protein sequence ID" value="UOQ69799.1"/>
    <property type="molecule type" value="Genomic_DNA"/>
</dbReference>
<evidence type="ECO:0000259" key="4">
    <source>
        <dbReference type="Pfam" id="PF07715"/>
    </source>
</evidence>
<dbReference type="NCBIfam" id="TIGR04056">
    <property type="entry name" value="OMP_RagA_SusC"/>
    <property type="match status" value="1"/>
</dbReference>
<geneLocation type="plasmid" evidence="5 6">
    <name>unnamed7</name>
</geneLocation>
<dbReference type="InterPro" id="IPR023997">
    <property type="entry name" value="TonB-dep_OMP_SusC/RagA_CS"/>
</dbReference>
<dbReference type="Pfam" id="PF07715">
    <property type="entry name" value="Plug"/>
    <property type="match status" value="1"/>
</dbReference>
<dbReference type="InterPro" id="IPR037066">
    <property type="entry name" value="Plug_dom_sf"/>
</dbReference>
<evidence type="ECO:0000313" key="6">
    <source>
        <dbReference type="Proteomes" id="UP000830401"/>
    </source>
</evidence>
<keyword evidence="2" id="KW-0472">Membrane</keyword>
<dbReference type="SUPFAM" id="SSF49464">
    <property type="entry name" value="Carboxypeptidase regulatory domain-like"/>
    <property type="match status" value="1"/>
</dbReference>
<dbReference type="PANTHER" id="PTHR30069">
    <property type="entry name" value="TONB-DEPENDENT OUTER MEMBRANE RECEPTOR"/>
    <property type="match status" value="1"/>
</dbReference>
<gene>
    <name evidence="5" type="ORF">MUN86_29750</name>
</gene>
<evidence type="ECO:0000256" key="3">
    <source>
        <dbReference type="SAM" id="SignalP"/>
    </source>
</evidence>
<comment type="similarity">
    <text evidence="2">Belongs to the TonB-dependent receptor family.</text>
</comment>
<keyword evidence="2" id="KW-0813">Transport</keyword>
<dbReference type="InterPro" id="IPR008969">
    <property type="entry name" value="CarboxyPept-like_regulatory"/>
</dbReference>
<dbReference type="NCBIfam" id="TIGR04057">
    <property type="entry name" value="SusC_RagA_signa"/>
    <property type="match status" value="1"/>
</dbReference>
<keyword evidence="2" id="KW-0998">Cell outer membrane</keyword>
<dbReference type="InterPro" id="IPR039426">
    <property type="entry name" value="TonB-dep_rcpt-like"/>
</dbReference>
<dbReference type="PROSITE" id="PS52016">
    <property type="entry name" value="TONB_DEPENDENT_REC_3"/>
    <property type="match status" value="1"/>
</dbReference>
<name>A0ABY4GH85_9BACT</name>
<protein>
    <submittedName>
        <fullName evidence="5">TonB-dependent receptor</fullName>
    </submittedName>
</protein>
<dbReference type="PANTHER" id="PTHR30069:SF29">
    <property type="entry name" value="HEMOGLOBIN AND HEMOGLOBIN-HAPTOGLOBIN-BINDING PROTEIN 1-RELATED"/>
    <property type="match status" value="1"/>
</dbReference>
<sequence length="1081" mass="120282">MKNRVPIRKVRHLTRASLTPIALCASVGVSFGSPIDSNYTASNRDGAAVAVDAKLVDITVTGTVTDTKGEGLPGVNVVVKGTTNGTQTDAQGNFSITVPDQGAVLAFSFIGYKPQEVAANSTAKLAIKLVSDDQALEEVVVVGYGTQSRATVTGAISSTNSAAITRTPAGSTSEALVGRIPGVSARQADARPGGSASIQIRNLGDPLYVIDGVVADAGQFNNLGINDIENISILKDASAAIYGLRAANGVVLVTTKRGEKGKPTINISGYYGLQNFTRFPHPANAYQHVRALAEAGQNQGRTPVNEPVKGENITPDVLEKWRTGAPGYESFDYYKFVFRPDVPRYYVNGSFSGGSDNVRFYVSGSHFGQEAIIKDFKFSRTNLQANVDANITQRLKIGTQISARLEDRFTLGVPGGDDYFNPLLSVFSMWPTERPYANDNPNYINQTHNVNVNPATYTEAITGYYTDYYRAAKGNFTAEYNFDFGLSAKAIGSYNYTNRLANGFEYTYNAYRYNPATDVYETSPAFGNQNPYRERRTRNKIDRYGQLQLNYNKTFGDHSVSAVAAYERYDTDDREYGLNTVPPNNTIPLLLFANARNLDDRISERARAGYIGRVNYNYKQKYLLEVLGRYDGSWLFREDSRYGFFPGASVGWRISEEPFIKESIGNVLSELKLRGSYGRTGADDLDDPDNLNYLVPPYSYIGGYQFPDRSSIFNGSYVIGVDPRNPPITTLSWITNQSTNIGLDFGFLEGKITGQFDVFERRRKGLLAQPLDVLIPSEVGYPLPQANLNSDAVRGMEGLVTYSGETSGLSYSVGLHATLARNRDLDQYKPRFGNSWDQYRNGINDRWAYINWGYQVIGQFQSTEEIENYPINNDGQGNRNQLPGDFIYKDANGDGAINYLDERPIGYAEGATPYVTYAVNTTFGYKGFTLKFDLVGAGLQTYRREVEQRIPFQNNGTSPNYLFEDRWHREDPFNNDSPWISGKYPATRRDDGGHPNYNRRSDFWITNVRYLRVRNLEVGYDIPKPFLDRFGIGSMRVYVNGTNLYSFDNMKEFDLDPEIVNNGGLVYPQQRLYNAGFSIGF</sequence>
<accession>A0ABY4GH85</accession>